<dbReference type="Pfam" id="PF04818">
    <property type="entry name" value="CID"/>
    <property type="match status" value="1"/>
</dbReference>
<dbReference type="InterPro" id="IPR006569">
    <property type="entry name" value="CID_dom"/>
</dbReference>
<feature type="compositionally biased region" description="Low complexity" evidence="1">
    <location>
        <begin position="56"/>
        <end position="70"/>
    </location>
</feature>
<feature type="region of interest" description="Disordered" evidence="1">
    <location>
        <begin position="43"/>
        <end position="111"/>
    </location>
</feature>
<keyword evidence="2" id="KW-0472">Membrane</keyword>
<evidence type="ECO:0000259" key="3">
    <source>
        <dbReference type="PROSITE" id="PS51391"/>
    </source>
</evidence>
<feature type="compositionally biased region" description="Basic and acidic residues" evidence="1">
    <location>
        <begin position="560"/>
        <end position="576"/>
    </location>
</feature>
<comment type="caution">
    <text evidence="4">The sequence shown here is derived from an EMBL/GenBank/DDBJ whole genome shotgun (WGS) entry which is preliminary data.</text>
</comment>
<sequence length="642" mass="69509">MNTVKSFWFVPLGWGSLCVAGAGAYYFAKREINADRQAKLQAARKKREDLRSLEYSGPGSTSSSVTNGNGAPAITDTAGSPSQEAGNDPAATRHAAVTESQQTREKSKYETINQPLYYPTLMRKPQNFAPYLPQLESGHAPQTSTSLVKPPSSYNTENTIVKLPAPNVPFQASSSTSPSTNSPRTMATPELTIAKAALSASLFRADPASISRPSVDTFFQQVTSTLTQCSRPNVQVCTKPPFEKFFVPAPVHAKIVSLEIAIQTCKDYILSNIIHSSGRSTALAKYLVALSNAQVDDAAHPRPSTKRRRLHVLYIVNDVLYHAARQGNQDFRITVEAYLPPLISAAASFEKCPKHIKKLQDLVSIWKSKQYTSDAVIPKLQEALAGSTVSATPEPVNTSLKLAKEAPFILPSFHGDASTAWYDLPAATWLPHLVPNSTKPMLPDLIRPIQLAPGPADNVVTAAVKTLLSDAERIFSRDRRPDDDAHIDVNEMGERIVLDEMTGEVIGGETTVEKANKEVGPSLHLQRAAIRAAAALHHDPSNAGACHLPEAAAAAAAEATHPDQPRARARDHDHEPAAAAGPIAAVPIAALRSHLPSQPPTPIYHSTCPYLPYRQDTQVPGRHRLLPFLHKAGCQILPLQLR</sequence>
<feature type="domain" description="CID" evidence="3">
    <location>
        <begin position="211"/>
        <end position="388"/>
    </location>
</feature>
<dbReference type="EMBL" id="JACEFI010000005">
    <property type="protein sequence ID" value="KAH0598660.1"/>
    <property type="molecule type" value="Genomic_DNA"/>
</dbReference>
<evidence type="ECO:0000256" key="1">
    <source>
        <dbReference type="SAM" id="MobiDB-lite"/>
    </source>
</evidence>
<dbReference type="Gene3D" id="1.25.40.90">
    <property type="match status" value="1"/>
</dbReference>
<gene>
    <name evidence="4" type="ORF">MHUMG1_03964</name>
</gene>
<accession>A0A9P8MHK9</accession>
<dbReference type="InterPro" id="IPR008942">
    <property type="entry name" value="ENTH_VHS"/>
</dbReference>
<keyword evidence="2" id="KW-1133">Transmembrane helix</keyword>
<reference evidence="4 5" key="1">
    <citation type="submission" date="2020-07" db="EMBL/GenBank/DDBJ databases">
        <title>Metarhizium humberi genome.</title>
        <authorList>
            <person name="Lysoe E."/>
        </authorList>
    </citation>
    <scope>NUCLEOTIDE SEQUENCE [LARGE SCALE GENOMIC DNA]</scope>
    <source>
        <strain evidence="4 5">ESALQ1638</strain>
    </source>
</reference>
<evidence type="ECO:0000256" key="2">
    <source>
        <dbReference type="SAM" id="Phobius"/>
    </source>
</evidence>
<dbReference type="Proteomes" id="UP000764110">
    <property type="component" value="Unassembled WGS sequence"/>
</dbReference>
<keyword evidence="5" id="KW-1185">Reference proteome</keyword>
<proteinExistence type="predicted"/>
<dbReference type="PANTHER" id="PTHR41800">
    <property type="entry name" value="EXPRESSED PROTEIN"/>
    <property type="match status" value="1"/>
</dbReference>
<evidence type="ECO:0000313" key="5">
    <source>
        <dbReference type="Proteomes" id="UP000764110"/>
    </source>
</evidence>
<evidence type="ECO:0000313" key="4">
    <source>
        <dbReference type="EMBL" id="KAH0598660.1"/>
    </source>
</evidence>
<keyword evidence="2" id="KW-0812">Transmembrane</keyword>
<dbReference type="PROSITE" id="PS51391">
    <property type="entry name" value="CID"/>
    <property type="match status" value="1"/>
</dbReference>
<feature type="transmembrane region" description="Helical" evidence="2">
    <location>
        <begin position="6"/>
        <end position="28"/>
    </location>
</feature>
<organism evidence="4 5">
    <name type="scientific">Metarhizium humberi</name>
    <dbReference type="NCBI Taxonomy" id="2596975"/>
    <lineage>
        <taxon>Eukaryota</taxon>
        <taxon>Fungi</taxon>
        <taxon>Dikarya</taxon>
        <taxon>Ascomycota</taxon>
        <taxon>Pezizomycotina</taxon>
        <taxon>Sordariomycetes</taxon>
        <taxon>Hypocreomycetidae</taxon>
        <taxon>Hypocreales</taxon>
        <taxon>Clavicipitaceae</taxon>
        <taxon>Metarhizium</taxon>
    </lineage>
</organism>
<dbReference type="PANTHER" id="PTHR41800:SF1">
    <property type="entry name" value="EXPRESSED PROTEIN"/>
    <property type="match status" value="1"/>
</dbReference>
<feature type="region of interest" description="Disordered" evidence="1">
    <location>
        <begin position="552"/>
        <end position="576"/>
    </location>
</feature>
<protein>
    <recommendedName>
        <fullName evidence="3">CID domain-containing protein</fullName>
    </recommendedName>
</protein>
<dbReference type="InterPro" id="IPR031833">
    <property type="entry name" value="DUF4748"/>
</dbReference>
<dbReference type="AlphaFoldDB" id="A0A9P8MHK9"/>
<dbReference type="Pfam" id="PF15932">
    <property type="entry name" value="DUF4748"/>
    <property type="match status" value="1"/>
</dbReference>
<name>A0A9P8MHK9_9HYPO</name>